<dbReference type="InterPro" id="IPR003915">
    <property type="entry name" value="PKD_2"/>
</dbReference>
<dbReference type="GO" id="GO:0005929">
    <property type="term" value="C:cilium"/>
    <property type="evidence" value="ECO:0007669"/>
    <property type="project" value="UniProtKB-SubCell"/>
</dbReference>
<comment type="caution">
    <text evidence="21">The sequence shown here is derived from an EMBL/GenBank/DDBJ whole genome shotgun (WGS) entry which is preliminary data.</text>
</comment>
<dbReference type="Pfam" id="PF08016">
    <property type="entry name" value="PKD_channel"/>
    <property type="match status" value="1"/>
</dbReference>
<keyword evidence="15" id="KW-0325">Glycoprotein</keyword>
<dbReference type="GO" id="GO:0005509">
    <property type="term" value="F:calcium ion binding"/>
    <property type="evidence" value="ECO:0007669"/>
    <property type="project" value="InterPro"/>
</dbReference>
<dbReference type="Gene3D" id="1.10.287.70">
    <property type="match status" value="1"/>
</dbReference>
<dbReference type="GO" id="GO:0031410">
    <property type="term" value="C:cytoplasmic vesicle"/>
    <property type="evidence" value="ECO:0007669"/>
    <property type="project" value="UniProtKB-SubCell"/>
</dbReference>
<evidence type="ECO:0000256" key="15">
    <source>
        <dbReference type="ARBA" id="ARBA00023180"/>
    </source>
</evidence>
<dbReference type="FunFam" id="1.10.287.70:FF:000055">
    <property type="entry name" value="Polycystic kidney disease 2-like 1"/>
    <property type="match status" value="1"/>
</dbReference>
<evidence type="ECO:0000256" key="6">
    <source>
        <dbReference type="ARBA" id="ARBA00022475"/>
    </source>
</evidence>
<dbReference type="SUPFAM" id="SSF47473">
    <property type="entry name" value="EF-hand"/>
    <property type="match status" value="1"/>
</dbReference>
<dbReference type="GO" id="GO:0005886">
    <property type="term" value="C:plasma membrane"/>
    <property type="evidence" value="ECO:0007669"/>
    <property type="project" value="UniProtKB-SubCell"/>
</dbReference>
<evidence type="ECO:0000256" key="10">
    <source>
        <dbReference type="ARBA" id="ARBA00022989"/>
    </source>
</evidence>
<keyword evidence="9 19" id="KW-0106">Calcium</keyword>
<evidence type="ECO:0000256" key="11">
    <source>
        <dbReference type="ARBA" id="ARBA00023054"/>
    </source>
</evidence>
<dbReference type="PROSITE" id="PS50222">
    <property type="entry name" value="EF_HAND_2"/>
    <property type="match status" value="1"/>
</dbReference>
<comment type="subcellular location">
    <subcellularLocation>
        <location evidence="3">Cell membrane</location>
        <topology evidence="3">Multi-pass membrane protein</topology>
    </subcellularLocation>
    <subcellularLocation>
        <location evidence="1">Cell projection</location>
        <location evidence="1">Cilium</location>
    </subcellularLocation>
    <subcellularLocation>
        <location evidence="2">Cytoplasmic vesicle</location>
    </subcellularLocation>
</comment>
<dbReference type="InterPro" id="IPR046791">
    <property type="entry name" value="Polycystin_dom"/>
</dbReference>
<keyword evidence="12 19" id="KW-0406">Ion transport</keyword>
<evidence type="ECO:0000256" key="12">
    <source>
        <dbReference type="ARBA" id="ARBA00023065"/>
    </source>
</evidence>
<keyword evidence="19" id="KW-0109">Calcium transport</keyword>
<evidence type="ECO:0000313" key="22">
    <source>
        <dbReference type="Proteomes" id="UP000616769"/>
    </source>
</evidence>
<dbReference type="InterPro" id="IPR002048">
    <property type="entry name" value="EF_hand_dom"/>
</dbReference>
<comment type="similarity">
    <text evidence="4">Belongs to the polycystin family.</text>
</comment>
<evidence type="ECO:0000256" key="17">
    <source>
        <dbReference type="ARBA" id="ARBA00023303"/>
    </source>
</evidence>
<dbReference type="EMBL" id="JXLN01002839">
    <property type="protein sequence ID" value="KPM02768.1"/>
    <property type="molecule type" value="Genomic_DNA"/>
</dbReference>
<protein>
    <submittedName>
        <fullName evidence="21">Polycystin-2-like protein</fullName>
    </submittedName>
</protein>
<feature type="binding site" evidence="19">
    <location>
        <position position="517"/>
    </location>
    <ligand>
        <name>Ca(2+)</name>
        <dbReference type="ChEBI" id="CHEBI:29108"/>
        <label>2</label>
    </ligand>
</feature>
<evidence type="ECO:0000256" key="5">
    <source>
        <dbReference type="ARBA" id="ARBA00022448"/>
    </source>
</evidence>
<keyword evidence="6" id="KW-1003">Cell membrane</keyword>
<organism evidence="21 22">
    <name type="scientific">Sarcoptes scabiei</name>
    <name type="common">Itch mite</name>
    <name type="synonym">Acarus scabiei</name>
    <dbReference type="NCBI Taxonomy" id="52283"/>
    <lineage>
        <taxon>Eukaryota</taxon>
        <taxon>Metazoa</taxon>
        <taxon>Ecdysozoa</taxon>
        <taxon>Arthropoda</taxon>
        <taxon>Chelicerata</taxon>
        <taxon>Arachnida</taxon>
        <taxon>Acari</taxon>
        <taxon>Acariformes</taxon>
        <taxon>Sarcoptiformes</taxon>
        <taxon>Astigmata</taxon>
        <taxon>Psoroptidia</taxon>
        <taxon>Sarcoptoidea</taxon>
        <taxon>Sarcoptidae</taxon>
        <taxon>Sarcoptinae</taxon>
        <taxon>Sarcoptes</taxon>
    </lineage>
</organism>
<evidence type="ECO:0000256" key="13">
    <source>
        <dbReference type="ARBA" id="ARBA00023136"/>
    </source>
</evidence>
<evidence type="ECO:0000256" key="9">
    <source>
        <dbReference type="ARBA" id="ARBA00022837"/>
    </source>
</evidence>
<dbReference type="SUPFAM" id="SSF81324">
    <property type="entry name" value="Voltage-gated potassium channels"/>
    <property type="match status" value="1"/>
</dbReference>
<keyword evidence="16" id="KW-0966">Cell projection</keyword>
<keyword evidence="5" id="KW-0813">Transport</keyword>
<name>A0A131ZVB2_SARSC</name>
<evidence type="ECO:0000256" key="2">
    <source>
        <dbReference type="ARBA" id="ARBA00004541"/>
    </source>
</evidence>
<dbReference type="GO" id="GO:0005262">
    <property type="term" value="F:calcium channel activity"/>
    <property type="evidence" value="ECO:0007669"/>
    <property type="project" value="UniProtKB-KW"/>
</dbReference>
<keyword evidence="17 19" id="KW-0407">Ion channel</keyword>
<evidence type="ECO:0000256" key="7">
    <source>
        <dbReference type="ARBA" id="ARBA00022673"/>
    </source>
</evidence>
<dbReference type="PRINTS" id="PR01433">
    <property type="entry name" value="POLYCYSTIN2"/>
</dbReference>
<dbReference type="Pfam" id="PF20519">
    <property type="entry name" value="Polycystin_dom"/>
    <property type="match status" value="1"/>
</dbReference>
<dbReference type="Gene3D" id="1.10.238.10">
    <property type="entry name" value="EF-hand"/>
    <property type="match status" value="1"/>
</dbReference>
<dbReference type="AlphaFoldDB" id="A0A131ZVB2"/>
<gene>
    <name evidence="21" type="ORF">QR98_0011870</name>
</gene>
<keyword evidence="8" id="KW-0812">Transmembrane</keyword>
<feature type="binding site" evidence="19">
    <location>
        <position position="508"/>
    </location>
    <ligand>
        <name>Ca(2+)</name>
        <dbReference type="ChEBI" id="CHEBI:29108"/>
        <label>2</label>
    </ligand>
</feature>
<dbReference type="InterPro" id="IPR051223">
    <property type="entry name" value="Polycystin"/>
</dbReference>
<evidence type="ECO:0000313" key="21">
    <source>
        <dbReference type="EMBL" id="KPM02768.1"/>
    </source>
</evidence>
<keyword evidence="19" id="KW-0479">Metal-binding</keyword>
<evidence type="ECO:0000256" key="3">
    <source>
        <dbReference type="ARBA" id="ARBA00004651"/>
    </source>
</evidence>
<dbReference type="VEuPathDB" id="VectorBase:SSCA009744"/>
<evidence type="ECO:0000256" key="14">
    <source>
        <dbReference type="ARBA" id="ARBA00023157"/>
    </source>
</evidence>
<evidence type="ECO:0000256" key="8">
    <source>
        <dbReference type="ARBA" id="ARBA00022692"/>
    </source>
</evidence>
<dbReference type="PANTHER" id="PTHR10877">
    <property type="entry name" value="POLYCYSTIN FAMILY MEMBER"/>
    <property type="match status" value="1"/>
</dbReference>
<keyword evidence="7 19" id="KW-0107">Calcium channel</keyword>
<dbReference type="GO" id="GO:0050982">
    <property type="term" value="P:detection of mechanical stimulus"/>
    <property type="evidence" value="ECO:0007669"/>
    <property type="project" value="TreeGrafter"/>
</dbReference>
<keyword evidence="18" id="KW-0968">Cytoplasmic vesicle</keyword>
<sequence>PLINGLYWDKWYNNESIFSFKSILYENYLLGAPRMRQIRVRNDSCEIHTDFQRAIFSCYNHYSKIYEDRDNIHEKRMPEFVWEEIRSFAKNDVWGQLSTYSGEGGYIVKLSLNKTIAIQTIEKLKENLWIDRGTRAVFIDFTTYNPNINLYVVTKLIAEFPATGGMFTSWQFRTLNLLENSSQAQIGLYICFIMFLFFIIYYLIEEFFEIKALGFIPYLQSSGWNYLDLFIILISIALVFFLICRQYIITKIFDEAYSAELTDHGYEMNVGNQTVSLEIDTYQFDTLGFWSAQFSNILAVLSFVAWIKIFKYISFNKTMSQLSSTLSRCAKDIAGFGLMFFIVFFAFAQLGYLLFGTQVKDYSSFGTAVFTLLRLILGDFDFQSIENANRVLGPIFFLSYIFFVFFVLMNMFLAIINDTYAEVKSELKEDNEFAMMDYFKSISNQILQKLGAQKDQIEEIQEAIKQTQSLERHGDGRRISFGTIRQELKKRNLSDQEIEMLFAKYDIDQNRELDQNELDAMFDDLEGKKKSIMKEMEESKNKHQESVGHDCRHLSQNYDFAKIAKRVDRVEYVLTTISSKIDGLFASKTNLE</sequence>
<dbReference type="PROSITE" id="PS00018">
    <property type="entry name" value="EF_HAND_1"/>
    <property type="match status" value="1"/>
</dbReference>
<evidence type="ECO:0000256" key="20">
    <source>
        <dbReference type="PIRSR" id="PIRSR603915-2"/>
    </source>
</evidence>
<feature type="disulfide bond" evidence="20">
    <location>
        <begin position="45"/>
        <end position="58"/>
    </location>
</feature>
<evidence type="ECO:0000256" key="18">
    <source>
        <dbReference type="ARBA" id="ARBA00023329"/>
    </source>
</evidence>
<dbReference type="PANTHER" id="PTHR10877:SF183">
    <property type="entry name" value="AT14535P-RELATED"/>
    <property type="match status" value="1"/>
</dbReference>
<dbReference type="InterPro" id="IPR018247">
    <property type="entry name" value="EF_Hand_1_Ca_BS"/>
</dbReference>
<feature type="binding site" evidence="19">
    <location>
        <position position="512"/>
    </location>
    <ligand>
        <name>Ca(2+)</name>
        <dbReference type="ChEBI" id="CHEBI:29108"/>
        <label>2</label>
    </ligand>
</feature>
<proteinExistence type="inferred from homology"/>
<dbReference type="Proteomes" id="UP000616769">
    <property type="component" value="Unassembled WGS sequence"/>
</dbReference>
<dbReference type="InterPro" id="IPR011992">
    <property type="entry name" value="EF-hand-dom_pair"/>
</dbReference>
<dbReference type="OrthoDB" id="444119at2759"/>
<dbReference type="InterPro" id="IPR013122">
    <property type="entry name" value="PKD1_2_channel"/>
</dbReference>
<feature type="binding site" evidence="19">
    <location>
        <position position="506"/>
    </location>
    <ligand>
        <name>Ca(2+)</name>
        <dbReference type="ChEBI" id="CHEBI:29108"/>
        <label>2</label>
    </ligand>
</feature>
<evidence type="ECO:0000256" key="4">
    <source>
        <dbReference type="ARBA" id="ARBA00007200"/>
    </source>
</evidence>
<evidence type="ECO:0000256" key="19">
    <source>
        <dbReference type="PIRSR" id="PIRSR603915-1"/>
    </source>
</evidence>
<keyword evidence="13" id="KW-0472">Membrane</keyword>
<feature type="non-terminal residue" evidence="21">
    <location>
        <position position="1"/>
    </location>
</feature>
<accession>A0A131ZVB2</accession>
<evidence type="ECO:0000256" key="16">
    <source>
        <dbReference type="ARBA" id="ARBA00023273"/>
    </source>
</evidence>
<reference evidence="21 22" key="1">
    <citation type="journal article" date="2015" name="Parasit. Vectors">
        <title>Draft genome of the scabies mite.</title>
        <authorList>
            <person name="Rider S.D.Jr."/>
            <person name="Morgan M.S."/>
            <person name="Arlian L.G."/>
        </authorList>
    </citation>
    <scope>NUCLEOTIDE SEQUENCE [LARGE SCALE GENOMIC DNA]</scope>
    <source>
        <strain evidence="21">Arlian Lab</strain>
    </source>
</reference>
<evidence type="ECO:0000256" key="1">
    <source>
        <dbReference type="ARBA" id="ARBA00004138"/>
    </source>
</evidence>
<keyword evidence="10" id="KW-1133">Transmembrane helix</keyword>
<keyword evidence="14" id="KW-1015">Disulfide bond</keyword>
<keyword evidence="11" id="KW-0175">Coiled coil</keyword>